<name>A0A336NCA6_BARGR</name>
<accession>A0A336NCA6</accession>
<evidence type="ECO:0000313" key="1">
    <source>
        <dbReference type="EMBL" id="SSZ39163.1"/>
    </source>
</evidence>
<organism evidence="1 2">
    <name type="scientific">Bartonella grahamii</name>
    <dbReference type="NCBI Taxonomy" id="33045"/>
    <lineage>
        <taxon>Bacteria</taxon>
        <taxon>Pseudomonadati</taxon>
        <taxon>Pseudomonadota</taxon>
        <taxon>Alphaproteobacteria</taxon>
        <taxon>Hyphomicrobiales</taxon>
        <taxon>Bartonellaceae</taxon>
        <taxon>Bartonella</taxon>
    </lineage>
</organism>
<gene>
    <name evidence="1" type="ORF">NCTC12860_00359</name>
</gene>
<sequence>MWVKTVQEKILNASYEPSQEPKTVVTLGTGKYNNGADFLLHKRKEGSDQ</sequence>
<dbReference type="Proteomes" id="UP000253846">
    <property type="component" value="Unassembled WGS sequence"/>
</dbReference>
<evidence type="ECO:0000313" key="2">
    <source>
        <dbReference type="Proteomes" id="UP000253846"/>
    </source>
</evidence>
<protein>
    <submittedName>
        <fullName evidence="1">Uncharacterized protein</fullName>
    </submittedName>
</protein>
<dbReference type="EMBL" id="UFTD01000001">
    <property type="protein sequence ID" value="SSZ39163.1"/>
    <property type="molecule type" value="Genomic_DNA"/>
</dbReference>
<reference evidence="1 2" key="1">
    <citation type="submission" date="2018-06" db="EMBL/GenBank/DDBJ databases">
        <authorList>
            <consortium name="Pathogen Informatics"/>
            <person name="Doyle S."/>
        </authorList>
    </citation>
    <scope>NUCLEOTIDE SEQUENCE [LARGE SCALE GENOMIC DNA]</scope>
    <source>
        <strain evidence="1 2">NCTC12860</strain>
    </source>
</reference>
<dbReference type="AlphaFoldDB" id="A0A336NCA6"/>
<proteinExistence type="predicted"/>